<protein>
    <submittedName>
        <fullName evidence="2">Sterol desaturase</fullName>
    </submittedName>
</protein>
<dbReference type="InterPro" id="IPR006694">
    <property type="entry name" value="Fatty_acid_hydroxylase"/>
</dbReference>
<dbReference type="Pfam" id="PF04116">
    <property type="entry name" value="FA_hydroxylase"/>
    <property type="match status" value="1"/>
</dbReference>
<feature type="domain" description="Fatty acid hydroxylase" evidence="1">
    <location>
        <begin position="5"/>
        <end position="37"/>
    </location>
</feature>
<keyword evidence="3" id="KW-1185">Reference proteome</keyword>
<evidence type="ECO:0000313" key="2">
    <source>
        <dbReference type="EMBL" id="PKA16131.1"/>
    </source>
</evidence>
<sequence>HPVLKWINTSTHHNLHHQKFHGNYSLYFNFWDKVMGTNFKDYSEVFENSVGGEKKETISVVPSTYLQKS</sequence>
<evidence type="ECO:0000313" key="3">
    <source>
        <dbReference type="Proteomes" id="UP000231857"/>
    </source>
</evidence>
<gene>
    <name evidence="2" type="ORF">CH363_11445</name>
</gene>
<accession>A0ABX4PK31</accession>
<organism evidence="2 3">
    <name type="scientific">Leptospira haakeii</name>
    <dbReference type="NCBI Taxonomy" id="2023198"/>
    <lineage>
        <taxon>Bacteria</taxon>
        <taxon>Pseudomonadati</taxon>
        <taxon>Spirochaetota</taxon>
        <taxon>Spirochaetia</taxon>
        <taxon>Leptospirales</taxon>
        <taxon>Leptospiraceae</taxon>
        <taxon>Leptospira</taxon>
    </lineage>
</organism>
<dbReference type="RefSeq" id="WP_207797618.1">
    <property type="nucleotide sequence ID" value="NZ_NPEI01000005.1"/>
</dbReference>
<comment type="caution">
    <text evidence="2">The sequence shown here is derived from an EMBL/GenBank/DDBJ whole genome shotgun (WGS) entry which is preliminary data.</text>
</comment>
<feature type="non-terminal residue" evidence="2">
    <location>
        <position position="1"/>
    </location>
</feature>
<proteinExistence type="predicted"/>
<dbReference type="EMBL" id="NPEI01000005">
    <property type="protein sequence ID" value="PKA16131.1"/>
    <property type="molecule type" value="Genomic_DNA"/>
</dbReference>
<name>A0ABX4PK31_9LEPT</name>
<reference evidence="2 3" key="1">
    <citation type="submission" date="2017-07" db="EMBL/GenBank/DDBJ databases">
        <title>Leptospira spp. isolated from tropical soils.</title>
        <authorList>
            <person name="Thibeaux R."/>
            <person name="Iraola G."/>
            <person name="Ferres I."/>
            <person name="Bierque E."/>
            <person name="Girault D."/>
            <person name="Soupe-Gilbert M.-E."/>
            <person name="Picardeau M."/>
            <person name="Goarant C."/>
        </authorList>
    </citation>
    <scope>NUCLEOTIDE SEQUENCE [LARGE SCALE GENOMIC DNA]</scope>
    <source>
        <strain evidence="2 3">ATI7-C-A2</strain>
    </source>
</reference>
<dbReference type="Proteomes" id="UP000231857">
    <property type="component" value="Unassembled WGS sequence"/>
</dbReference>
<evidence type="ECO:0000259" key="1">
    <source>
        <dbReference type="Pfam" id="PF04116"/>
    </source>
</evidence>